<comment type="caution">
    <text evidence="1">The sequence shown here is derived from an EMBL/GenBank/DDBJ whole genome shotgun (WGS) entry which is preliminary data.</text>
</comment>
<evidence type="ECO:0000313" key="1">
    <source>
        <dbReference type="EMBL" id="OGG59091.1"/>
    </source>
</evidence>
<name>A0A1F6DCJ4_9BACT</name>
<dbReference type="EMBL" id="MFLF01000020">
    <property type="protein sequence ID" value="OGG59091.1"/>
    <property type="molecule type" value="Genomic_DNA"/>
</dbReference>
<accession>A0A1F6DCJ4</accession>
<reference evidence="1 2" key="1">
    <citation type="journal article" date="2016" name="Nat. Commun.">
        <title>Thousands of microbial genomes shed light on interconnected biogeochemical processes in an aquifer system.</title>
        <authorList>
            <person name="Anantharaman K."/>
            <person name="Brown C.T."/>
            <person name="Hug L.A."/>
            <person name="Sharon I."/>
            <person name="Castelle C.J."/>
            <person name="Probst A.J."/>
            <person name="Thomas B.C."/>
            <person name="Singh A."/>
            <person name="Wilkins M.J."/>
            <person name="Karaoz U."/>
            <person name="Brodie E.L."/>
            <person name="Williams K.H."/>
            <person name="Hubbard S.S."/>
            <person name="Banfield J.F."/>
        </authorList>
    </citation>
    <scope>NUCLEOTIDE SEQUENCE [LARGE SCALE GENOMIC DNA]</scope>
</reference>
<dbReference type="Proteomes" id="UP000178794">
    <property type="component" value="Unassembled WGS sequence"/>
</dbReference>
<dbReference type="AlphaFoldDB" id="A0A1F6DCJ4"/>
<gene>
    <name evidence="1" type="ORF">A3C89_01635</name>
</gene>
<protein>
    <submittedName>
        <fullName evidence="1">Uncharacterized protein</fullName>
    </submittedName>
</protein>
<organism evidence="1 2">
    <name type="scientific">Candidatus Kaiserbacteria bacterium RIFCSPHIGHO2_02_FULL_50_50</name>
    <dbReference type="NCBI Taxonomy" id="1798492"/>
    <lineage>
        <taxon>Bacteria</taxon>
        <taxon>Candidatus Kaiseribacteriota</taxon>
    </lineage>
</organism>
<proteinExistence type="predicted"/>
<evidence type="ECO:0000313" key="2">
    <source>
        <dbReference type="Proteomes" id="UP000178794"/>
    </source>
</evidence>
<sequence length="116" mass="13074">MTATLAIDYQSDGSAAARHAASILMHAVDTRGETFLTKVIRMDGADTPLCWHVELYRPFSLLSFRKKEVFARIRIGSNLACFSLTVFNSSLSDDEIEKIKDGIAELEQRFKGKRLY</sequence>